<feature type="non-terminal residue" evidence="1">
    <location>
        <position position="360"/>
    </location>
</feature>
<accession>A0ACB8QWL5</accession>
<keyword evidence="2" id="KW-1185">Reference proteome</keyword>
<organism evidence="1 2">
    <name type="scientific">Vararia minispora EC-137</name>
    <dbReference type="NCBI Taxonomy" id="1314806"/>
    <lineage>
        <taxon>Eukaryota</taxon>
        <taxon>Fungi</taxon>
        <taxon>Dikarya</taxon>
        <taxon>Basidiomycota</taxon>
        <taxon>Agaricomycotina</taxon>
        <taxon>Agaricomycetes</taxon>
        <taxon>Russulales</taxon>
        <taxon>Lachnocladiaceae</taxon>
        <taxon>Vararia</taxon>
    </lineage>
</organism>
<evidence type="ECO:0000313" key="1">
    <source>
        <dbReference type="EMBL" id="KAI0035721.1"/>
    </source>
</evidence>
<name>A0ACB8QWL5_9AGAM</name>
<evidence type="ECO:0000313" key="2">
    <source>
        <dbReference type="Proteomes" id="UP000814128"/>
    </source>
</evidence>
<dbReference type="Proteomes" id="UP000814128">
    <property type="component" value="Unassembled WGS sequence"/>
</dbReference>
<feature type="non-terminal residue" evidence="1">
    <location>
        <position position="1"/>
    </location>
</feature>
<protein>
    <submittedName>
        <fullName evidence="1">Uncharacterized protein</fullName>
    </submittedName>
</protein>
<sequence>SNNSLYAAITRTLTRGAALYFSRPVRLFRPAKVSGWTSLRGLALRNGRQVDSSFLRELVQAKGLIVIPKHFVPPLLVNAVLGTVLWTTYVETSNHLAKFLDPMSAALLAGGVAGGTQALVAAPADNIRLAIECGSGGWSHAWKEVFRGTEAPNSLASRVETLGQARRVRDWVRELGDTAGRGWHGWRWTVLKDFCGFSVFFAVFEGTRRVASTTASICQDIIRPANADANTPHGMVVTNAFRENVPRFVHGLTLVTGGVCAGLAYELVCRPWDVVRRLVHLDHINSTVTHTSRHYLISIVSRRLREEGPLYFFKPPYHHPVDCDTTSARRRLNIALRALGRVGPWGVGFLVWEAFGDGLA</sequence>
<dbReference type="EMBL" id="MU273480">
    <property type="protein sequence ID" value="KAI0035721.1"/>
    <property type="molecule type" value="Genomic_DNA"/>
</dbReference>
<proteinExistence type="predicted"/>
<reference evidence="1" key="2">
    <citation type="journal article" date="2022" name="New Phytol.">
        <title>Evolutionary transition to the ectomycorrhizal habit in the genomes of a hyperdiverse lineage of mushroom-forming fungi.</title>
        <authorList>
            <person name="Looney B."/>
            <person name="Miyauchi S."/>
            <person name="Morin E."/>
            <person name="Drula E."/>
            <person name="Courty P.E."/>
            <person name="Kohler A."/>
            <person name="Kuo A."/>
            <person name="LaButti K."/>
            <person name="Pangilinan J."/>
            <person name="Lipzen A."/>
            <person name="Riley R."/>
            <person name="Andreopoulos W."/>
            <person name="He G."/>
            <person name="Johnson J."/>
            <person name="Nolan M."/>
            <person name="Tritt A."/>
            <person name="Barry K.W."/>
            <person name="Grigoriev I.V."/>
            <person name="Nagy L.G."/>
            <person name="Hibbett D."/>
            <person name="Henrissat B."/>
            <person name="Matheny P.B."/>
            <person name="Labbe J."/>
            <person name="Martin F.M."/>
        </authorList>
    </citation>
    <scope>NUCLEOTIDE SEQUENCE</scope>
    <source>
        <strain evidence="1">EC-137</strain>
    </source>
</reference>
<gene>
    <name evidence="1" type="ORF">K488DRAFT_22394</name>
</gene>
<comment type="caution">
    <text evidence="1">The sequence shown here is derived from an EMBL/GenBank/DDBJ whole genome shotgun (WGS) entry which is preliminary data.</text>
</comment>
<reference evidence="1" key="1">
    <citation type="submission" date="2021-02" db="EMBL/GenBank/DDBJ databases">
        <authorList>
            <consortium name="DOE Joint Genome Institute"/>
            <person name="Ahrendt S."/>
            <person name="Looney B.P."/>
            <person name="Miyauchi S."/>
            <person name="Morin E."/>
            <person name="Drula E."/>
            <person name="Courty P.E."/>
            <person name="Chicoki N."/>
            <person name="Fauchery L."/>
            <person name="Kohler A."/>
            <person name="Kuo A."/>
            <person name="Labutti K."/>
            <person name="Pangilinan J."/>
            <person name="Lipzen A."/>
            <person name="Riley R."/>
            <person name="Andreopoulos W."/>
            <person name="He G."/>
            <person name="Johnson J."/>
            <person name="Barry K.W."/>
            <person name="Grigoriev I.V."/>
            <person name="Nagy L."/>
            <person name="Hibbett D."/>
            <person name="Henrissat B."/>
            <person name="Matheny P.B."/>
            <person name="Labbe J."/>
            <person name="Martin F."/>
        </authorList>
    </citation>
    <scope>NUCLEOTIDE SEQUENCE</scope>
    <source>
        <strain evidence="1">EC-137</strain>
    </source>
</reference>